<feature type="transmembrane region" description="Helical" evidence="1">
    <location>
        <begin position="22"/>
        <end position="40"/>
    </location>
</feature>
<name>A0A2T0X5X0_9RHOB</name>
<reference evidence="2 3" key="1">
    <citation type="submission" date="2018-03" db="EMBL/GenBank/DDBJ databases">
        <title>Genomic Encyclopedia of Archaeal and Bacterial Type Strains, Phase II (KMG-II): from individual species to whole genera.</title>
        <authorList>
            <person name="Goeker M."/>
        </authorList>
    </citation>
    <scope>NUCLEOTIDE SEQUENCE [LARGE SCALE GENOMIC DNA]</scope>
    <source>
        <strain evidence="2 3">DSM 100212</strain>
    </source>
</reference>
<evidence type="ECO:0000313" key="3">
    <source>
        <dbReference type="Proteomes" id="UP000238392"/>
    </source>
</evidence>
<keyword evidence="1" id="KW-1133">Transmembrane helix</keyword>
<dbReference type="AlphaFoldDB" id="A0A2T0X5X0"/>
<keyword evidence="3" id="KW-1185">Reference proteome</keyword>
<sequence>MTALVHGYQGFGLLVSMNWDRILFLSATAGGLALGAFLGGQLS</sequence>
<gene>
    <name evidence="2" type="ORF">CLV74_101454</name>
</gene>
<dbReference type="Proteomes" id="UP000238392">
    <property type="component" value="Unassembled WGS sequence"/>
</dbReference>
<dbReference type="EMBL" id="PVTQ01000001">
    <property type="protein sequence ID" value="PRY94317.1"/>
    <property type="molecule type" value="Genomic_DNA"/>
</dbReference>
<comment type="caution">
    <text evidence="2">The sequence shown here is derived from an EMBL/GenBank/DDBJ whole genome shotgun (WGS) entry which is preliminary data.</text>
</comment>
<evidence type="ECO:0000313" key="2">
    <source>
        <dbReference type="EMBL" id="PRY94317.1"/>
    </source>
</evidence>
<protein>
    <submittedName>
        <fullName evidence="2">Uncharacterized protein</fullName>
    </submittedName>
</protein>
<evidence type="ECO:0000256" key="1">
    <source>
        <dbReference type="SAM" id="Phobius"/>
    </source>
</evidence>
<dbReference type="RefSeq" id="WP_281260635.1">
    <property type="nucleotide sequence ID" value="NZ_PVTQ01000001.1"/>
</dbReference>
<organism evidence="2 3">
    <name type="scientific">Donghicola tyrosinivorans</name>
    <dbReference type="NCBI Taxonomy" id="1652492"/>
    <lineage>
        <taxon>Bacteria</taxon>
        <taxon>Pseudomonadati</taxon>
        <taxon>Pseudomonadota</taxon>
        <taxon>Alphaproteobacteria</taxon>
        <taxon>Rhodobacterales</taxon>
        <taxon>Roseobacteraceae</taxon>
        <taxon>Donghicola</taxon>
    </lineage>
</organism>
<accession>A0A2T0X5X0</accession>
<keyword evidence="1" id="KW-0472">Membrane</keyword>
<proteinExistence type="predicted"/>
<keyword evidence="1" id="KW-0812">Transmembrane</keyword>